<gene>
    <name evidence="4" type="primary">LOC107435913</name>
</gene>
<dbReference type="InterPro" id="IPR025283">
    <property type="entry name" value="DUF4042"/>
</dbReference>
<dbReference type="PANTHER" id="PTHR13366">
    <property type="entry name" value="MALARIA ANTIGEN-RELATED"/>
    <property type="match status" value="1"/>
</dbReference>
<dbReference type="RefSeq" id="XP_048319708.2">
    <property type="nucleotide sequence ID" value="XM_048463751.2"/>
</dbReference>
<feature type="compositionally biased region" description="Basic and acidic residues" evidence="1">
    <location>
        <begin position="338"/>
        <end position="357"/>
    </location>
</feature>
<dbReference type="InterPro" id="IPR052107">
    <property type="entry name" value="HEAT6"/>
</dbReference>
<name>A0ABM3I372_ZIZJJ</name>
<organism evidence="3 4">
    <name type="scientific">Ziziphus jujuba</name>
    <name type="common">Chinese jujube</name>
    <name type="synonym">Ziziphus sativa</name>
    <dbReference type="NCBI Taxonomy" id="326968"/>
    <lineage>
        <taxon>Eukaryota</taxon>
        <taxon>Viridiplantae</taxon>
        <taxon>Streptophyta</taxon>
        <taxon>Embryophyta</taxon>
        <taxon>Tracheophyta</taxon>
        <taxon>Spermatophyta</taxon>
        <taxon>Magnoliopsida</taxon>
        <taxon>eudicotyledons</taxon>
        <taxon>Gunneridae</taxon>
        <taxon>Pentapetalae</taxon>
        <taxon>rosids</taxon>
        <taxon>fabids</taxon>
        <taxon>Rosales</taxon>
        <taxon>Rhamnaceae</taxon>
        <taxon>Paliureae</taxon>
        <taxon>Ziziphus</taxon>
    </lineage>
</organism>
<dbReference type="SUPFAM" id="SSF48371">
    <property type="entry name" value="ARM repeat"/>
    <property type="match status" value="1"/>
</dbReference>
<proteinExistence type="predicted"/>
<evidence type="ECO:0000259" key="2">
    <source>
        <dbReference type="Pfam" id="PF13251"/>
    </source>
</evidence>
<dbReference type="Gene3D" id="1.25.10.10">
    <property type="entry name" value="Leucine-rich Repeat Variant"/>
    <property type="match status" value="2"/>
</dbReference>
<reference evidence="4" key="1">
    <citation type="submission" date="2025-08" db="UniProtKB">
        <authorList>
            <consortium name="RefSeq"/>
        </authorList>
    </citation>
    <scope>IDENTIFICATION</scope>
    <source>
        <tissue evidence="4">Seedling</tissue>
    </source>
</reference>
<dbReference type="Proteomes" id="UP001652623">
    <property type="component" value="Chromosome 6"/>
</dbReference>
<accession>A0ABM3I372</accession>
<dbReference type="InterPro" id="IPR016024">
    <property type="entry name" value="ARM-type_fold"/>
</dbReference>
<feature type="region of interest" description="Disordered" evidence="1">
    <location>
        <begin position="338"/>
        <end position="398"/>
    </location>
</feature>
<evidence type="ECO:0000313" key="3">
    <source>
        <dbReference type="Proteomes" id="UP001652623"/>
    </source>
</evidence>
<feature type="compositionally biased region" description="Basic residues" evidence="1">
    <location>
        <begin position="361"/>
        <end position="374"/>
    </location>
</feature>
<evidence type="ECO:0000256" key="1">
    <source>
        <dbReference type="SAM" id="MobiDB-lite"/>
    </source>
</evidence>
<dbReference type="InterPro" id="IPR011989">
    <property type="entry name" value="ARM-like"/>
</dbReference>
<dbReference type="GeneID" id="107435913"/>
<feature type="domain" description="DUF4042" evidence="2">
    <location>
        <begin position="413"/>
        <end position="596"/>
    </location>
</feature>
<dbReference type="PANTHER" id="PTHR13366:SF0">
    <property type="entry name" value="HEAT REPEAT-CONTAINING PROTEIN 6"/>
    <property type="match status" value="1"/>
</dbReference>
<protein>
    <submittedName>
        <fullName evidence="4">Uncharacterized protein LOC107435913</fullName>
    </submittedName>
</protein>
<evidence type="ECO:0000313" key="4">
    <source>
        <dbReference type="RefSeq" id="XP_048319708.2"/>
    </source>
</evidence>
<keyword evidence="3" id="KW-1185">Reference proteome</keyword>
<sequence>MRNRRGVYDSESKLMMAASASASAWASASSMDDVRMWRTGFLTLRDETLTSPLRTPIPQLLHQLIFSHSHAFLSAAPRLPLHEVTSDLLFLMELVTTTRDSSQDITPAFFTHLSCLIHDVCRSVPLQLNSSSWTLMLRFFGNLMEFFIGRAPTADSPNVSPLVQCLSTLGRLVRSCHRNAPPSDDILLVKFLLRIIAVSHSELIRRNQNSSSRIGKRVQQYSHLWEVQTVAFSMVGEAISRAGSSFPADVWKSTVEVLRKVMDVLASEGVLVEEEENDMPRFYASLLHCLHLVLVDPKDSLSDHVSGFVAALRLFFAYGITSRPQLAFPASSQKEKEHSLKSLKSPLEEPQRVEHGLYRPPHLRRRESSKKKQSRACNSQSLLDHDLSPLSSDSEYSDTDGLIKDTDAVQKAKVRIAAIGCIQDLCQADSKVFTTQWMLLLPTSDVLQARKFEATLLTCLLFDPYLKARIASASTLVVMLDGPSSVFLQVAEYKESSKCGSFTALSISLGHILMQLHTGILYLIRHETHGKLLASLFKILMLLISTTPYSRMPTELLPTVITCLQEKIEEGFPFKSDQTGLLAASIGCLTVAFTTSPSSLQIKEMLQKDVSIGVLETEKKSGVPFTLFKYAEQVYNPAVCFEALQALRAMSHNYPSIMFSCWENVSSIVYGLMRTPEVLTRPQKGHMENTVGLIGEKLITAGIKVLDECLRALSGFKGTEDHPDDKLLYTPFTSDCIRMKKVSSAPLYELDSLEDVKDEYNSCESGILQWCEAIEKHMPLVLQHTSAMVRAASFTCFAGITSSVFFCLMKEKQEFIISSLIYAAEYDEVPSVKSASCRAIGVISCFPEVCKSAEIVDKFIHAVDINTSDPSVSVRITASWALANICDSIHHCINYLALKGSSEYNAASRSVTLLAECALRLSKDGDKIKSNAVRALGNLSRFMKFTTPSGIDDTMLDDTGLSLKKKSIGEFPSTGDWKGRHVYASNFHHPSSLGDACWLDKTVRAFISCVTTGNVKVQWNVCHALSNLFLNETLRLQDMDWAPSVFSILLLLLRDSSNFKIRIQAAVALAVPASVLDYGKSFSDIVQGLEHIIENLGSDQISAPSSFKYRVALEKQVTSTMLHVLSLASSSDHDPLKDFLVKKASVLEEWLKVLSLSLVTTSTKTEVESNGSTRNEKREMICKAIRSLIEVYKGRKHDAITRKFEKLEKSIN</sequence>
<dbReference type="Pfam" id="PF13251">
    <property type="entry name" value="DUF4042"/>
    <property type="match status" value="1"/>
</dbReference>